<reference evidence="1 2" key="1">
    <citation type="submission" date="2019-06" db="EMBL/GenBank/DDBJ databases">
        <authorList>
            <person name="Broberg M."/>
        </authorList>
    </citation>
    <scope>NUCLEOTIDE SEQUENCE [LARGE SCALE GENOMIC DNA]</scope>
</reference>
<name>A0ABY6UQW5_BIOOC</name>
<gene>
    <name evidence="1" type="ORF">CLO192961_LOCUS360502</name>
</gene>
<evidence type="ECO:0000313" key="1">
    <source>
        <dbReference type="EMBL" id="VUC33767.1"/>
    </source>
</evidence>
<accession>A0ABY6UQW5</accession>
<sequence length="397" mass="44678">MPPQPFRFNHLPSELRNRVYKLLLGGVEEPEDYATLLVAPKAIAKAEHNAQTSILAVNRQIHAEAKDVLHREIKFVKFGARLAMPNTHVLKCLIKNKCVPVFTTNKKVIEEFKGEVMTYTIVEKHTDLPKSNFICLIAHRDLDLFCSGLANAEAATPGFWTNVTHTITLFAPYHVPPSVAKSHQEKLLAPFRKHLHGLDAAVVQGEVDEALAAAVAEQLKTYVVEEPDVILEKLRRLKDEGNDYFSKGDSRGCSESWARACMEIRRLRGGGLWATLASDTSFAGELTALYFTFNLNLSQNTLKNMVLHPNHPDFVADQANVALTALRNAYEGLSGCEEYWQPSDYQMAKLWYRKAKSHRLCGDFDDASQAIKFAEDLMPHDGWIQYEKRIIASKKTS</sequence>
<dbReference type="SUPFAM" id="SSF48452">
    <property type="entry name" value="TPR-like"/>
    <property type="match status" value="1"/>
</dbReference>
<comment type="caution">
    <text evidence="1">The sequence shown here is derived from an EMBL/GenBank/DDBJ whole genome shotgun (WGS) entry which is preliminary data.</text>
</comment>
<organism evidence="1 2">
    <name type="scientific">Bionectria ochroleuca</name>
    <name type="common">Gliocladium roseum</name>
    <dbReference type="NCBI Taxonomy" id="29856"/>
    <lineage>
        <taxon>Eukaryota</taxon>
        <taxon>Fungi</taxon>
        <taxon>Dikarya</taxon>
        <taxon>Ascomycota</taxon>
        <taxon>Pezizomycotina</taxon>
        <taxon>Sordariomycetes</taxon>
        <taxon>Hypocreomycetidae</taxon>
        <taxon>Hypocreales</taxon>
        <taxon>Bionectriaceae</taxon>
        <taxon>Clonostachys</taxon>
    </lineage>
</organism>
<dbReference type="InterPro" id="IPR011990">
    <property type="entry name" value="TPR-like_helical_dom_sf"/>
</dbReference>
<dbReference type="Proteomes" id="UP000766486">
    <property type="component" value="Unassembled WGS sequence"/>
</dbReference>
<protein>
    <submittedName>
        <fullName evidence="1">Uncharacterized protein</fullName>
    </submittedName>
</protein>
<evidence type="ECO:0000313" key="2">
    <source>
        <dbReference type="Proteomes" id="UP000766486"/>
    </source>
</evidence>
<dbReference type="EMBL" id="CABFNS010000870">
    <property type="protein sequence ID" value="VUC33767.1"/>
    <property type="molecule type" value="Genomic_DNA"/>
</dbReference>
<keyword evidence="2" id="KW-1185">Reference proteome</keyword>
<dbReference type="Gene3D" id="1.25.40.10">
    <property type="entry name" value="Tetratricopeptide repeat domain"/>
    <property type="match status" value="1"/>
</dbReference>
<proteinExistence type="predicted"/>